<keyword evidence="2" id="KW-1185">Reference proteome</keyword>
<sequence>MINFGILPSEEVISGELLFELGLDEMLAMKIKMGHVKQLQKIVSKLSEAETSEPHQSSKKNEGESTAKTAETSSSNPTEPGGKMLKRSSQDSLSTTSAPTTIKSDNCPKRPKIPGVSTNFPQLPAQPPAQPPAKPSSSESEPKSKIPKNVFSRYKTITEMLLNHKQGSTLISALKNLKKPFTEKNRKALVRKIVAELIQAQGNNNYPPHEAKLALAMALVNEFPRLKNRRDPLGFEIYYHPETKKGFIATRLRNLTRDLPKDVKPYKKFDKTVCESKESSDPEENDPVLLSESELNSKISIMNRKNPADDEDREVINKIMAETYHTRRLWIIKKSPSVTAVQEKYIHIKSAYGEMADKEFHRICKGKGDGFIAQFTSFYEKRLIIYAEFAKPSLLIKYEDVTNGSLKALMVLLELLPFICKSKKSKTREQNNNGKVATEHKQGKLKDEGHDPTNYLLRICTDGIDPKSYVEQVREQESSHVQPYMLGVGPADRRHYFVVADNLIFSRRDTTDVVSTFDLLFKIFYIFNLDYPEPLNYFYYFLESFLYDVKDRTTGSIKSLHVNLLNIQVGPEIDGENDSSDSSRDCV</sequence>
<comment type="caution">
    <text evidence="1">The sequence shown here is derived from an EMBL/GenBank/DDBJ whole genome shotgun (WGS) entry which is preliminary data.</text>
</comment>
<reference evidence="1" key="1">
    <citation type="submission" date="2023-04" db="EMBL/GenBank/DDBJ databases">
        <title>A chromosome-level genome assembly of the parasitoid wasp Eretmocerus hayati.</title>
        <authorList>
            <person name="Zhong Y."/>
            <person name="Liu S."/>
            <person name="Liu Y."/>
        </authorList>
    </citation>
    <scope>NUCLEOTIDE SEQUENCE</scope>
    <source>
        <strain evidence="1">ZJU_SS_LIU_2023</strain>
    </source>
</reference>
<evidence type="ECO:0000313" key="2">
    <source>
        <dbReference type="Proteomes" id="UP001239111"/>
    </source>
</evidence>
<name>A0ACC2P978_9HYME</name>
<protein>
    <submittedName>
        <fullName evidence="1">Uncharacterized protein</fullName>
    </submittedName>
</protein>
<accession>A0ACC2P978</accession>
<dbReference type="EMBL" id="CM056742">
    <property type="protein sequence ID" value="KAJ8679997.1"/>
    <property type="molecule type" value="Genomic_DNA"/>
</dbReference>
<organism evidence="1 2">
    <name type="scientific">Eretmocerus hayati</name>
    <dbReference type="NCBI Taxonomy" id="131215"/>
    <lineage>
        <taxon>Eukaryota</taxon>
        <taxon>Metazoa</taxon>
        <taxon>Ecdysozoa</taxon>
        <taxon>Arthropoda</taxon>
        <taxon>Hexapoda</taxon>
        <taxon>Insecta</taxon>
        <taxon>Pterygota</taxon>
        <taxon>Neoptera</taxon>
        <taxon>Endopterygota</taxon>
        <taxon>Hymenoptera</taxon>
        <taxon>Apocrita</taxon>
        <taxon>Proctotrupomorpha</taxon>
        <taxon>Chalcidoidea</taxon>
        <taxon>Aphelinidae</taxon>
        <taxon>Aphelininae</taxon>
        <taxon>Eretmocerus</taxon>
    </lineage>
</organism>
<evidence type="ECO:0000313" key="1">
    <source>
        <dbReference type="EMBL" id="KAJ8679997.1"/>
    </source>
</evidence>
<gene>
    <name evidence="1" type="ORF">QAD02_015784</name>
</gene>
<proteinExistence type="predicted"/>
<dbReference type="Proteomes" id="UP001239111">
    <property type="component" value="Chromosome 2"/>
</dbReference>